<sequence>MEQTKPVLILGGSGQAGAGTAALLRQWHPELPLTIAGRDLERARRVADELGAANAVTVDIQRRDLGLPEDQGFSAVVATLWDSHLHGLGYAQQRGLPYVSISSGLVEIAPEVVAGAQRASAAPVLVASHFCAGSVVLAILDLAREFERVDTIRVGAVLDELDVGGPAGLADLERWAAVTSAGLERRDGVFTWVTGADVQVEVPTLDGTVLPGQTIAILDVPSLALATGAPYVRFDFAVGESAGRRRGEFPSMEVRIDLEGVGPAGTPVTTCRYLVHPAGQRPLTALGLALGVERLLGLQGEAPAPGIHTPESLIDPAYAVKRMEELGAAFVSS</sequence>
<accession>A0ABP4P083</accession>
<keyword evidence="2" id="KW-1185">Reference proteome</keyword>
<gene>
    <name evidence="1" type="ORF">GCM10009789_26100</name>
</gene>
<evidence type="ECO:0000313" key="2">
    <source>
        <dbReference type="Proteomes" id="UP001500393"/>
    </source>
</evidence>
<name>A0ABP4P083_9ACTN</name>
<evidence type="ECO:0008006" key="3">
    <source>
        <dbReference type="Google" id="ProtNLM"/>
    </source>
</evidence>
<dbReference type="SUPFAM" id="SSF51735">
    <property type="entry name" value="NAD(P)-binding Rossmann-fold domains"/>
    <property type="match status" value="2"/>
</dbReference>
<dbReference type="EMBL" id="BAAAOS010000018">
    <property type="protein sequence ID" value="GAA1571305.1"/>
    <property type="molecule type" value="Genomic_DNA"/>
</dbReference>
<proteinExistence type="predicted"/>
<dbReference type="Gene3D" id="3.40.50.720">
    <property type="entry name" value="NAD(P)-binding Rossmann-like Domain"/>
    <property type="match status" value="1"/>
</dbReference>
<evidence type="ECO:0000313" key="1">
    <source>
        <dbReference type="EMBL" id="GAA1571305.1"/>
    </source>
</evidence>
<comment type="caution">
    <text evidence="1">The sequence shown here is derived from an EMBL/GenBank/DDBJ whole genome shotgun (WGS) entry which is preliminary data.</text>
</comment>
<protein>
    <recommendedName>
        <fullName evidence="3">Saccharopine dehydrogenase</fullName>
    </recommendedName>
</protein>
<dbReference type="RefSeq" id="WP_344213338.1">
    <property type="nucleotide sequence ID" value="NZ_BAAAOS010000018.1"/>
</dbReference>
<dbReference type="Proteomes" id="UP001500393">
    <property type="component" value="Unassembled WGS sequence"/>
</dbReference>
<organism evidence="1 2">
    <name type="scientific">Kribbella sancticallisti</name>
    <dbReference type="NCBI Taxonomy" id="460087"/>
    <lineage>
        <taxon>Bacteria</taxon>
        <taxon>Bacillati</taxon>
        <taxon>Actinomycetota</taxon>
        <taxon>Actinomycetes</taxon>
        <taxon>Propionibacteriales</taxon>
        <taxon>Kribbellaceae</taxon>
        <taxon>Kribbella</taxon>
    </lineage>
</organism>
<reference evidence="2" key="1">
    <citation type="journal article" date="2019" name="Int. J. Syst. Evol. Microbiol.">
        <title>The Global Catalogue of Microorganisms (GCM) 10K type strain sequencing project: providing services to taxonomists for standard genome sequencing and annotation.</title>
        <authorList>
            <consortium name="The Broad Institute Genomics Platform"/>
            <consortium name="The Broad Institute Genome Sequencing Center for Infectious Disease"/>
            <person name="Wu L."/>
            <person name="Ma J."/>
        </authorList>
    </citation>
    <scope>NUCLEOTIDE SEQUENCE [LARGE SCALE GENOMIC DNA]</scope>
    <source>
        <strain evidence="2">JCM 14969</strain>
    </source>
</reference>
<dbReference type="InterPro" id="IPR036291">
    <property type="entry name" value="NAD(P)-bd_dom_sf"/>
</dbReference>